<name>A0A9W2YWX8_BIOGL</name>
<reference evidence="3" key="1">
    <citation type="submission" date="2025-08" db="UniProtKB">
        <authorList>
            <consortium name="RefSeq"/>
        </authorList>
    </citation>
    <scope>IDENTIFICATION</scope>
</reference>
<dbReference type="InterPro" id="IPR007110">
    <property type="entry name" value="Ig-like_dom"/>
</dbReference>
<dbReference type="AlphaFoldDB" id="A0A9W2YWX8"/>
<gene>
    <name evidence="3" type="primary">LOC129922926</name>
</gene>
<evidence type="ECO:0000313" key="2">
    <source>
        <dbReference type="Proteomes" id="UP001165740"/>
    </source>
</evidence>
<dbReference type="GeneID" id="129922926"/>
<evidence type="ECO:0000259" key="1">
    <source>
        <dbReference type="PROSITE" id="PS50835"/>
    </source>
</evidence>
<organism evidence="2 3">
    <name type="scientific">Biomphalaria glabrata</name>
    <name type="common">Bloodfluke planorb</name>
    <name type="synonym">Freshwater snail</name>
    <dbReference type="NCBI Taxonomy" id="6526"/>
    <lineage>
        <taxon>Eukaryota</taxon>
        <taxon>Metazoa</taxon>
        <taxon>Spiralia</taxon>
        <taxon>Lophotrochozoa</taxon>
        <taxon>Mollusca</taxon>
        <taxon>Gastropoda</taxon>
        <taxon>Heterobranchia</taxon>
        <taxon>Euthyneura</taxon>
        <taxon>Panpulmonata</taxon>
        <taxon>Hygrophila</taxon>
        <taxon>Lymnaeoidea</taxon>
        <taxon>Planorbidae</taxon>
        <taxon>Biomphalaria</taxon>
    </lineage>
</organism>
<sequence length="307" mass="34613">MSVLGDDIKCNHVEEETAAQLHVVWSPNQPSRAKLMILLNETEVALCYLEPVKCTPFSKLTKATIKSTPNQSYEINVSVLGVKSLGYWKVRYINEADVKNDTVCKFIMFARAKDLKCQSLSREEIHIYCFSKRIYPSAACILNYIDNKENYVSEEGRQLHSKDTFRNDTHLLTSTCTFVKPASIATTDKFTALVTMFPNISGSQADIMYGTSVSVLVTLSKPFIKFENCPEEVDLGAAINCLCIGEGIEPVNAMFRWYNTFTNVVITNTSRLTFVATQHSREFSCVVDDVLHKRNLSLTYVLHVNSK</sequence>
<protein>
    <submittedName>
        <fullName evidence="3">Uncharacterized protein LOC129922926</fullName>
    </submittedName>
</protein>
<dbReference type="Proteomes" id="UP001165740">
    <property type="component" value="Chromosome 14"/>
</dbReference>
<accession>A0A9W2YWX8</accession>
<dbReference type="PROSITE" id="PS50835">
    <property type="entry name" value="IG_LIKE"/>
    <property type="match status" value="1"/>
</dbReference>
<evidence type="ECO:0000313" key="3">
    <source>
        <dbReference type="RefSeq" id="XP_055867140.1"/>
    </source>
</evidence>
<proteinExistence type="predicted"/>
<feature type="domain" description="Ig-like" evidence="1">
    <location>
        <begin position="222"/>
        <end position="297"/>
    </location>
</feature>
<dbReference type="OrthoDB" id="6170623at2759"/>
<keyword evidence="2" id="KW-1185">Reference proteome</keyword>
<dbReference type="RefSeq" id="XP_055867140.1">
    <property type="nucleotide sequence ID" value="XM_056011165.1"/>
</dbReference>